<comment type="function">
    <text evidence="7">Can catalyze the hydrolysis of ATP in the presence of single-stranded DNA, the ATP-dependent uptake of single-stranded DNA by duplex DNA, and the ATP-dependent hybridization of homologous single-stranded DNAs. It interacts with LexA causing its activation and leading to its autocatalytic cleavage.</text>
</comment>
<keyword evidence="14" id="KW-1185">Reference proteome</keyword>
<dbReference type="GO" id="GO:0006281">
    <property type="term" value="P:DNA repair"/>
    <property type="evidence" value="ECO:0007669"/>
    <property type="project" value="UniProtKB-UniRule"/>
</dbReference>
<dbReference type="AlphaFoldDB" id="A0A7X3MH93"/>
<dbReference type="InterPro" id="IPR003593">
    <property type="entry name" value="AAA+_ATPase"/>
</dbReference>
<evidence type="ECO:0000256" key="4">
    <source>
        <dbReference type="ARBA" id="ARBA00022840"/>
    </source>
</evidence>
<keyword evidence="7 9" id="KW-0227">DNA damage</keyword>
<dbReference type="InterPro" id="IPR020584">
    <property type="entry name" value="DNA_recomb/repair_RecA_CS"/>
</dbReference>
<dbReference type="EMBL" id="WUQX01000001">
    <property type="protein sequence ID" value="MXP76334.1"/>
    <property type="molecule type" value="Genomic_DNA"/>
</dbReference>
<dbReference type="Pfam" id="PF21096">
    <property type="entry name" value="RecA_C"/>
    <property type="match status" value="1"/>
</dbReference>
<keyword evidence="7 8" id="KW-0234">DNA repair</keyword>
<dbReference type="GO" id="GO:0003697">
    <property type="term" value="F:single-stranded DNA binding"/>
    <property type="evidence" value="ECO:0007669"/>
    <property type="project" value="UniProtKB-UniRule"/>
</dbReference>
<dbReference type="InterPro" id="IPR027417">
    <property type="entry name" value="P-loop_NTPase"/>
</dbReference>
<dbReference type="GO" id="GO:0005829">
    <property type="term" value="C:cytosol"/>
    <property type="evidence" value="ECO:0007669"/>
    <property type="project" value="TreeGrafter"/>
</dbReference>
<dbReference type="GO" id="GO:0005524">
    <property type="term" value="F:ATP binding"/>
    <property type="evidence" value="ECO:0007669"/>
    <property type="project" value="UniProtKB-UniRule"/>
</dbReference>
<evidence type="ECO:0000259" key="12">
    <source>
        <dbReference type="PROSITE" id="PS50163"/>
    </source>
</evidence>
<dbReference type="InterPro" id="IPR023400">
    <property type="entry name" value="RecA_C_sf"/>
</dbReference>
<feature type="binding site" evidence="7">
    <location>
        <begin position="67"/>
        <end position="74"/>
    </location>
    <ligand>
        <name>ATP</name>
        <dbReference type="ChEBI" id="CHEBI:30616"/>
    </ligand>
</feature>
<dbReference type="GO" id="GO:0009432">
    <property type="term" value="P:SOS response"/>
    <property type="evidence" value="ECO:0007669"/>
    <property type="project" value="UniProtKB-UniRule"/>
</dbReference>
<dbReference type="Pfam" id="PF00154">
    <property type="entry name" value="RecA_N"/>
    <property type="match status" value="1"/>
</dbReference>
<keyword evidence="5 7" id="KW-0238">DNA-binding</keyword>
<dbReference type="Gene3D" id="3.40.50.300">
    <property type="entry name" value="P-loop containing nucleotide triphosphate hydrolases"/>
    <property type="match status" value="1"/>
</dbReference>
<dbReference type="GO" id="GO:0006310">
    <property type="term" value="P:DNA recombination"/>
    <property type="evidence" value="ECO:0007669"/>
    <property type="project" value="UniProtKB-UniRule"/>
</dbReference>
<dbReference type="NCBIfam" id="TIGR02012">
    <property type="entry name" value="tigrfam_recA"/>
    <property type="match status" value="1"/>
</dbReference>
<reference evidence="13 14" key="1">
    <citation type="submission" date="2019-12" db="EMBL/GenBank/DDBJ databases">
        <title>Sporaefaciens musculi gen. nov., sp. nov., a novel bacterium isolated from the caecum of an obese mouse.</title>
        <authorList>
            <person name="Rasmussen T.S."/>
            <person name="Streidl T."/>
            <person name="Hitch T.C.A."/>
            <person name="Wortmann E."/>
            <person name="Deptula P."/>
            <person name="Hansen M."/>
            <person name="Nielsen D.S."/>
            <person name="Clavel T."/>
            <person name="Vogensen F.K."/>
        </authorList>
    </citation>
    <scope>NUCLEOTIDE SEQUENCE [LARGE SCALE GENOMIC DNA]</scope>
    <source>
        <strain evidence="13 14">WCA-9-b2</strain>
    </source>
</reference>
<keyword evidence="6 7" id="KW-0233">DNA recombination</keyword>
<evidence type="ECO:0000256" key="10">
    <source>
        <dbReference type="SAM" id="MobiDB-lite"/>
    </source>
</evidence>
<evidence type="ECO:0000256" key="3">
    <source>
        <dbReference type="ARBA" id="ARBA00022741"/>
    </source>
</evidence>
<feature type="compositionally biased region" description="Basic and acidic residues" evidence="10">
    <location>
        <begin position="359"/>
        <end position="368"/>
    </location>
</feature>
<dbReference type="Proteomes" id="UP000460412">
    <property type="component" value="Unassembled WGS sequence"/>
</dbReference>
<sequence length="392" mass="42472">MANEDKKKALDAAIAKLEKDFGKGTVMKLGDPKAQVTVETIPTGSLSLDLALGLGGVPRGRIVEVYGPESSGKTTVALHMIAEVQKRGGIAGFIDAEHALDPVYAKNIGVDIDELYISQPDSGDQALEITETMVRSGAMDIIVVDSVAALVPKQEIEGDMGDSHVGLQARLMSQALRKLTPVISKSNCVVIFINQLREKVGVMFGNPETTTGGRALKFYASIRMDVRRIETLKQSGDMVGNRTRVKVVKNKIAPPFKEAEFDIMFGKGISKEGDILDLAVDLKLVSKSGAWFAYNGDKIGQGRENAKTYLKEHPEVMEELEAKIRSHYQIGEDAPLEDKNVKPMLKDGGKKGGKKASGKAKEPEKAEEASEEPEADVNNMSKESDTEDDDLV</sequence>
<dbReference type="SMART" id="SM00382">
    <property type="entry name" value="AAA"/>
    <property type="match status" value="1"/>
</dbReference>
<evidence type="ECO:0000256" key="7">
    <source>
        <dbReference type="HAMAP-Rule" id="MF_00268"/>
    </source>
</evidence>
<dbReference type="InterPro" id="IPR020588">
    <property type="entry name" value="RecA_ATP-bd"/>
</dbReference>
<comment type="subcellular location">
    <subcellularLocation>
        <location evidence="7">Cytoplasm</location>
    </subcellularLocation>
</comment>
<keyword evidence="4 7" id="KW-0067">ATP-binding</keyword>
<evidence type="ECO:0000256" key="6">
    <source>
        <dbReference type="ARBA" id="ARBA00023172"/>
    </source>
</evidence>
<dbReference type="FunFam" id="3.40.50.300:FF:000087">
    <property type="entry name" value="Recombinase RecA"/>
    <property type="match status" value="1"/>
</dbReference>
<feature type="region of interest" description="Disordered" evidence="10">
    <location>
        <begin position="334"/>
        <end position="392"/>
    </location>
</feature>
<accession>A0A7X3MH93</accession>
<evidence type="ECO:0000259" key="11">
    <source>
        <dbReference type="PROSITE" id="PS50162"/>
    </source>
</evidence>
<evidence type="ECO:0000313" key="13">
    <source>
        <dbReference type="EMBL" id="MXP76334.1"/>
    </source>
</evidence>
<feature type="domain" description="RecA family profile 2" evidence="12">
    <location>
        <begin position="201"/>
        <end position="274"/>
    </location>
</feature>
<dbReference type="PANTHER" id="PTHR45900:SF1">
    <property type="entry name" value="MITOCHONDRIAL DNA REPAIR PROTEIN RECA HOMOLOG-RELATED"/>
    <property type="match status" value="1"/>
</dbReference>
<name>A0A7X3MH93_9FIRM</name>
<keyword evidence="7" id="KW-0963">Cytoplasm</keyword>
<dbReference type="HAMAP" id="MF_00268">
    <property type="entry name" value="RecA"/>
    <property type="match status" value="1"/>
</dbReference>
<gene>
    <name evidence="7 13" type="primary">recA</name>
    <name evidence="13" type="ORF">GN277_13305</name>
</gene>
<keyword evidence="7 8" id="KW-0742">SOS response</keyword>
<comment type="similarity">
    <text evidence="1 7 9">Belongs to the RecA family.</text>
</comment>
<organism evidence="13 14">
    <name type="scientific">Sporofaciens musculi</name>
    <dbReference type="NCBI Taxonomy" id="2681861"/>
    <lineage>
        <taxon>Bacteria</taxon>
        <taxon>Bacillati</taxon>
        <taxon>Bacillota</taxon>
        <taxon>Clostridia</taxon>
        <taxon>Lachnospirales</taxon>
        <taxon>Lachnospiraceae</taxon>
        <taxon>Sporofaciens</taxon>
    </lineage>
</organism>
<evidence type="ECO:0000256" key="9">
    <source>
        <dbReference type="RuleBase" id="RU004527"/>
    </source>
</evidence>
<feature type="compositionally biased region" description="Basic and acidic residues" evidence="10">
    <location>
        <begin position="336"/>
        <end position="350"/>
    </location>
</feature>
<dbReference type="InterPro" id="IPR049428">
    <property type="entry name" value="RecA-like_N"/>
</dbReference>
<protein>
    <recommendedName>
        <fullName evidence="2 7">Protein RecA</fullName>
    </recommendedName>
    <alternativeName>
        <fullName evidence="7 8">Recombinase A</fullName>
    </alternativeName>
</protein>
<dbReference type="CDD" id="cd00983">
    <property type="entry name" value="RecA"/>
    <property type="match status" value="1"/>
</dbReference>
<dbReference type="RefSeq" id="WP_159751479.1">
    <property type="nucleotide sequence ID" value="NZ_CASSPE010000083.1"/>
</dbReference>
<dbReference type="PROSITE" id="PS00321">
    <property type="entry name" value="RECA_1"/>
    <property type="match status" value="1"/>
</dbReference>
<comment type="caution">
    <text evidence="13">The sequence shown here is derived from an EMBL/GenBank/DDBJ whole genome shotgun (WGS) entry which is preliminary data.</text>
</comment>
<evidence type="ECO:0000256" key="2">
    <source>
        <dbReference type="ARBA" id="ARBA00015553"/>
    </source>
</evidence>
<evidence type="ECO:0000256" key="5">
    <source>
        <dbReference type="ARBA" id="ARBA00023125"/>
    </source>
</evidence>
<dbReference type="PRINTS" id="PR00142">
    <property type="entry name" value="RECA"/>
</dbReference>
<proteinExistence type="inferred from homology"/>
<keyword evidence="3 7" id="KW-0547">Nucleotide-binding</keyword>
<dbReference type="InterPro" id="IPR049261">
    <property type="entry name" value="RecA-like_C"/>
</dbReference>
<dbReference type="GO" id="GO:0140664">
    <property type="term" value="F:ATP-dependent DNA damage sensor activity"/>
    <property type="evidence" value="ECO:0007669"/>
    <property type="project" value="InterPro"/>
</dbReference>
<evidence type="ECO:0000256" key="8">
    <source>
        <dbReference type="RuleBase" id="RU000526"/>
    </source>
</evidence>
<evidence type="ECO:0000313" key="14">
    <source>
        <dbReference type="Proteomes" id="UP000460412"/>
    </source>
</evidence>
<feature type="domain" description="RecA family profile 1" evidence="11">
    <location>
        <begin position="37"/>
        <end position="196"/>
    </location>
</feature>
<dbReference type="SUPFAM" id="SSF52540">
    <property type="entry name" value="P-loop containing nucleoside triphosphate hydrolases"/>
    <property type="match status" value="1"/>
</dbReference>
<dbReference type="PROSITE" id="PS50162">
    <property type="entry name" value="RECA_2"/>
    <property type="match status" value="1"/>
</dbReference>
<dbReference type="PANTHER" id="PTHR45900">
    <property type="entry name" value="RECA"/>
    <property type="match status" value="1"/>
</dbReference>
<dbReference type="InterPro" id="IPR013765">
    <property type="entry name" value="DNA_recomb/repair_RecA"/>
</dbReference>
<evidence type="ECO:0000256" key="1">
    <source>
        <dbReference type="ARBA" id="ARBA00009391"/>
    </source>
</evidence>
<dbReference type="InterPro" id="IPR020587">
    <property type="entry name" value="RecA_monomer-monomer_interface"/>
</dbReference>
<dbReference type="PROSITE" id="PS50163">
    <property type="entry name" value="RECA_3"/>
    <property type="match status" value="1"/>
</dbReference>
<dbReference type="GO" id="GO:0003684">
    <property type="term" value="F:damaged DNA binding"/>
    <property type="evidence" value="ECO:0007669"/>
    <property type="project" value="UniProtKB-UniRule"/>
</dbReference>
<dbReference type="SUPFAM" id="SSF54752">
    <property type="entry name" value="RecA protein, C-terminal domain"/>
    <property type="match status" value="1"/>
</dbReference>